<dbReference type="EMBL" id="CP021744">
    <property type="protein sequence ID" value="ARZ66539.1"/>
    <property type="molecule type" value="Genomic_DNA"/>
</dbReference>
<feature type="compositionally biased region" description="Low complexity" evidence="1">
    <location>
        <begin position="182"/>
        <end position="192"/>
    </location>
</feature>
<dbReference type="PANTHER" id="PTHR47691">
    <property type="entry name" value="REGULATOR-RELATED"/>
    <property type="match status" value="1"/>
</dbReference>
<organism evidence="2 3">
    <name type="scientific">Streptomyces albireticuli</name>
    <dbReference type="NCBI Taxonomy" id="1940"/>
    <lineage>
        <taxon>Bacteria</taxon>
        <taxon>Bacillati</taxon>
        <taxon>Actinomycetota</taxon>
        <taxon>Actinomycetes</taxon>
        <taxon>Kitasatosporales</taxon>
        <taxon>Streptomycetaceae</taxon>
        <taxon>Streptomyces</taxon>
    </lineage>
</organism>
<feature type="compositionally biased region" description="Gly residues" evidence="1">
    <location>
        <begin position="257"/>
        <end position="269"/>
    </location>
</feature>
<dbReference type="Gene3D" id="1.25.40.10">
    <property type="entry name" value="Tetratricopeptide repeat domain"/>
    <property type="match status" value="1"/>
</dbReference>
<feature type="compositionally biased region" description="Gly residues" evidence="1">
    <location>
        <begin position="193"/>
        <end position="209"/>
    </location>
</feature>
<sequence length="1011" mass="103036">MTAEPMTERELTEAFVRALPPAGPHGPAARRALERLTAAARESDPALAATWAAAAHGAPDRLADLAGALHRHLRGGAAAGELREGLRGWLREFAPAGPGGAYRRDGAGGGAMARTAGGAVGHGAAGDVGGPAGGPDGGVAGPGGAADAGPGPGPGGGPARGVAGPGGAGNTGCRPAGGRGFAGDADPDPGALSGPGGPAAGGPVGGVAGPGDAADTGCGPAGGRGFAADAGPGPGARPGPGGPSAGEPARGAPGRASGTGFGPVGGPGPGVAADADPSPATGGGPGPDTGHPAAPTAGHSNTLTGHTLVAGSSVQARDIHGGVHLHHAAPPRRPPVPRQLLPVPAHFTGRACDLRALDALRSARTGSAPQVAVVSGPAGVGKTALVSRWLSALAPEFPDGQLYADLRGHTLTGPAGPTEALAGFLRALGASSIPGSLAEQAALWRSLTADLRLVVMLDNALSAAQVRTLLPAAPDSLVVVTSRHRLTGLGVDGAGFHQVGMLDPAAALELFTRGVGGDRVAADRPAAREVVGLCACLPLAVCLAAAQLAARPRRSVAALASALTRGRGPLETLGVEGDTAVRTALDESFATLPAGAAGAYRRMGLLPVTRYDGPMVGAVCGVPPEEAEDFLELLLEVNLLEETGTDRVPGVGDRYRFHDLVRLHAGGRAETDLPEPERRATLRRFVDWCLATATSAEALLTPSHRTLPRDYAHPAAPPVAFDAQAPALAWLDEHRYDLMAAVRLAAREGWDASAWQLVDAMWPLFLRLRPYDLWTEAHALGLEAARRAGHRAGEGRMLTSGGNGLCHTGRFDEAARWFEDALRHATEDGDERQRAQALHGLGRAHFGAGRTQEAELHYGRALTLREAIGYTRGAALSRVCLGEIALAHDRPGLAAGRLATARAELVAEGDSYDAARALALLGHATARGGDARTGMRRLLRALVEFENAGSVHWQARTMEYLGQACQEHRAPTEAVRWFTRSLALYDPVSPTDAARLRTRLREVDPRTRPAP</sequence>
<feature type="compositionally biased region" description="Low complexity" evidence="1">
    <location>
        <begin position="288"/>
        <end position="298"/>
    </location>
</feature>
<dbReference type="PANTHER" id="PTHR47691:SF3">
    <property type="entry name" value="HTH-TYPE TRANSCRIPTIONAL REGULATOR RV0890C-RELATED"/>
    <property type="match status" value="1"/>
</dbReference>
<dbReference type="Gene3D" id="3.40.50.300">
    <property type="entry name" value="P-loop containing nucleotide triphosphate hydrolases"/>
    <property type="match status" value="1"/>
</dbReference>
<feature type="compositionally biased region" description="Low complexity" evidence="1">
    <location>
        <begin position="270"/>
        <end position="280"/>
    </location>
</feature>
<dbReference type="SUPFAM" id="SSF48452">
    <property type="entry name" value="TPR-like"/>
    <property type="match status" value="1"/>
</dbReference>
<dbReference type="KEGG" id="salj:SMD11_0873"/>
<feature type="compositionally biased region" description="Gly residues" evidence="1">
    <location>
        <begin position="154"/>
        <end position="181"/>
    </location>
</feature>
<feature type="compositionally biased region" description="Gly residues" evidence="1">
    <location>
        <begin position="127"/>
        <end position="146"/>
    </location>
</feature>
<feature type="compositionally biased region" description="Low complexity" evidence="1">
    <location>
        <begin position="245"/>
        <end position="256"/>
    </location>
</feature>
<evidence type="ECO:0000313" key="2">
    <source>
        <dbReference type="EMBL" id="ARZ66539.1"/>
    </source>
</evidence>
<dbReference type="InterPro" id="IPR027417">
    <property type="entry name" value="P-loop_NTPase"/>
</dbReference>
<feature type="region of interest" description="Disordered" evidence="1">
    <location>
        <begin position="127"/>
        <end position="304"/>
    </location>
</feature>
<name>A0A1Z2KWX3_9ACTN</name>
<evidence type="ECO:0000256" key="1">
    <source>
        <dbReference type="SAM" id="MobiDB-lite"/>
    </source>
</evidence>
<dbReference type="Proteomes" id="UP000195755">
    <property type="component" value="Chromosome"/>
</dbReference>
<dbReference type="InterPro" id="IPR019734">
    <property type="entry name" value="TPR_rpt"/>
</dbReference>
<dbReference type="AlphaFoldDB" id="A0A1Z2KWX3"/>
<dbReference type="SUPFAM" id="SSF52540">
    <property type="entry name" value="P-loop containing nucleoside triphosphate hydrolases"/>
    <property type="match status" value="1"/>
</dbReference>
<dbReference type="SMART" id="SM00028">
    <property type="entry name" value="TPR"/>
    <property type="match status" value="3"/>
</dbReference>
<proteinExistence type="predicted"/>
<gene>
    <name evidence="2" type="ORF">SMD11_0873</name>
</gene>
<evidence type="ECO:0000313" key="3">
    <source>
        <dbReference type="Proteomes" id="UP000195755"/>
    </source>
</evidence>
<dbReference type="Pfam" id="PF13424">
    <property type="entry name" value="TPR_12"/>
    <property type="match status" value="1"/>
</dbReference>
<protein>
    <submittedName>
        <fullName evidence="2">Putative regulator protein</fullName>
    </submittedName>
</protein>
<dbReference type="InterPro" id="IPR011990">
    <property type="entry name" value="TPR-like_helical_dom_sf"/>
</dbReference>
<accession>A0A1Z2KWX3</accession>
<reference evidence="2 3" key="1">
    <citation type="submission" date="2017-06" db="EMBL/GenBank/DDBJ databases">
        <title>Streptomyces albireticuli Genome sequencing and assembly.</title>
        <authorList>
            <person name="Wang Y."/>
            <person name="Du B."/>
            <person name="Ding Y."/>
            <person name="Liu H."/>
            <person name="Hou Q."/>
            <person name="Liu K."/>
            <person name="Yao L."/>
            <person name="Wang C."/>
        </authorList>
    </citation>
    <scope>NUCLEOTIDE SEQUENCE [LARGE SCALE GENOMIC DNA]</scope>
    <source>
        <strain evidence="2 3">MDJK11</strain>
    </source>
</reference>